<keyword evidence="2" id="KW-1003">Cell membrane</keyword>
<evidence type="ECO:0000256" key="2">
    <source>
        <dbReference type="ARBA" id="ARBA00022475"/>
    </source>
</evidence>
<dbReference type="InterPro" id="IPR013685">
    <property type="entry name" value="POTRA_FtsQ_type"/>
</dbReference>
<feature type="region of interest" description="Disordered" evidence="8">
    <location>
        <begin position="1"/>
        <end position="97"/>
    </location>
</feature>
<evidence type="ECO:0000256" key="9">
    <source>
        <dbReference type="SAM" id="Phobius"/>
    </source>
</evidence>
<evidence type="ECO:0000313" key="11">
    <source>
        <dbReference type="EMBL" id="UYB37320.1"/>
    </source>
</evidence>
<evidence type="ECO:0000313" key="12">
    <source>
        <dbReference type="Proteomes" id="UP001063368"/>
    </source>
</evidence>
<dbReference type="RefSeq" id="WP_263128789.1">
    <property type="nucleotide sequence ID" value="NZ_CP106856.1"/>
</dbReference>
<dbReference type="InterPro" id="IPR005548">
    <property type="entry name" value="Cell_div_FtsQ/DivIB_C"/>
</dbReference>
<protein>
    <submittedName>
        <fullName evidence="11">FtsQ-type POTRA domain-containing protein</fullName>
    </submittedName>
</protein>
<name>A0ABY6FW29_9MICC</name>
<dbReference type="PROSITE" id="PS51779">
    <property type="entry name" value="POTRA"/>
    <property type="match status" value="1"/>
</dbReference>
<evidence type="ECO:0000256" key="8">
    <source>
        <dbReference type="SAM" id="MobiDB-lite"/>
    </source>
</evidence>
<keyword evidence="7" id="KW-0131">Cell cycle</keyword>
<evidence type="ECO:0000256" key="1">
    <source>
        <dbReference type="ARBA" id="ARBA00004370"/>
    </source>
</evidence>
<dbReference type="InterPro" id="IPR034746">
    <property type="entry name" value="POTRA"/>
</dbReference>
<keyword evidence="4 9" id="KW-0812">Transmembrane</keyword>
<evidence type="ECO:0000256" key="6">
    <source>
        <dbReference type="ARBA" id="ARBA00023136"/>
    </source>
</evidence>
<evidence type="ECO:0000256" key="5">
    <source>
        <dbReference type="ARBA" id="ARBA00022989"/>
    </source>
</evidence>
<accession>A0ABY6FW29</accession>
<evidence type="ECO:0000256" key="3">
    <source>
        <dbReference type="ARBA" id="ARBA00022618"/>
    </source>
</evidence>
<evidence type="ECO:0000259" key="10">
    <source>
        <dbReference type="PROSITE" id="PS51779"/>
    </source>
</evidence>
<evidence type="ECO:0000256" key="4">
    <source>
        <dbReference type="ARBA" id="ARBA00022692"/>
    </source>
</evidence>
<reference evidence="11" key="1">
    <citation type="submission" date="2022-09" db="EMBL/GenBank/DDBJ databases">
        <authorList>
            <person name="Li D."/>
            <person name="Cheng J."/>
            <person name="Li Y."/>
        </authorList>
    </citation>
    <scope>NUCLEOTIDE SEQUENCE</scope>
    <source>
        <strain evidence="11">DL</strain>
    </source>
</reference>
<dbReference type="Pfam" id="PF03799">
    <property type="entry name" value="FtsQ_DivIB_C"/>
    <property type="match status" value="1"/>
</dbReference>
<keyword evidence="12" id="KW-1185">Reference proteome</keyword>
<evidence type="ECO:0000256" key="7">
    <source>
        <dbReference type="ARBA" id="ARBA00023306"/>
    </source>
</evidence>
<keyword evidence="3" id="KW-0132">Cell division</keyword>
<dbReference type="PANTHER" id="PTHR37820">
    <property type="entry name" value="CELL DIVISION PROTEIN DIVIB"/>
    <property type="match status" value="1"/>
</dbReference>
<feature type="domain" description="POTRA" evidence="10">
    <location>
        <begin position="136"/>
        <end position="204"/>
    </location>
</feature>
<gene>
    <name evidence="11" type="ORF">N9A08_06670</name>
</gene>
<dbReference type="Pfam" id="PF08478">
    <property type="entry name" value="POTRA_1"/>
    <property type="match status" value="1"/>
</dbReference>
<dbReference type="EMBL" id="CP106856">
    <property type="protein sequence ID" value="UYB37320.1"/>
    <property type="molecule type" value="Genomic_DNA"/>
</dbReference>
<keyword evidence="5 9" id="KW-1133">Transmembrane helix</keyword>
<feature type="compositionally biased region" description="Gly residues" evidence="8">
    <location>
        <begin position="79"/>
        <end position="90"/>
    </location>
</feature>
<dbReference type="PANTHER" id="PTHR37820:SF1">
    <property type="entry name" value="CELL DIVISION PROTEIN FTSQ"/>
    <property type="match status" value="1"/>
</dbReference>
<keyword evidence="6 9" id="KW-0472">Membrane</keyword>
<dbReference type="InterPro" id="IPR050487">
    <property type="entry name" value="FtsQ_DivIB"/>
</dbReference>
<comment type="subcellular location">
    <subcellularLocation>
        <location evidence="1">Membrane</location>
    </subcellularLocation>
</comment>
<dbReference type="Proteomes" id="UP001063368">
    <property type="component" value="Chromosome"/>
</dbReference>
<feature type="transmembrane region" description="Helical" evidence="9">
    <location>
        <begin position="111"/>
        <end position="132"/>
    </location>
</feature>
<sequence length="333" mass="34336">MPGRKPRRPPAAAPGPRVSSPGTHPDRAQPARSAANSAKVEVLGTRDAQIHEIRPGASGHPDTVISATRDAFDEPGLSGTDGGTEPGGTAGQPEASVLAFPEPPARRRRRYVLVGSGIAAVLLAALFFVVFFSPALALKNLRVEGNTLLATQEAEAALSPLLGTPLALISDSDAGALLGDRPEVESVKVTAVPPSDLVVTVTERVPVAVLQNGSEFLLIDEQGRQLKSVGERGQAALPLIDGGTEAVNSSVFPTVTAVLAALPPNVLGMLDHASAQTVDSVELKLTGGQTVFWGSADANAAKARALEALLLMPPADPPVSVFDVSTPNRPVTR</sequence>
<proteinExistence type="predicted"/>
<organism evidence="11 12">
    <name type="scientific">Arthrobacter koreensis</name>
    <dbReference type="NCBI Taxonomy" id="199136"/>
    <lineage>
        <taxon>Bacteria</taxon>
        <taxon>Bacillati</taxon>
        <taxon>Actinomycetota</taxon>
        <taxon>Actinomycetes</taxon>
        <taxon>Micrococcales</taxon>
        <taxon>Micrococcaceae</taxon>
        <taxon>Arthrobacter</taxon>
    </lineage>
</organism>